<reference evidence="1 2" key="1">
    <citation type="journal article" date="2012" name="Stand. Genomic Sci.">
        <title>Complete genome sequencing and analysis of Saprospira grandis str. Lewin, a predatory marine bacterium.</title>
        <authorList>
            <person name="Saw J.H."/>
            <person name="Yuryev A."/>
            <person name="Kanbe M."/>
            <person name="Hou S."/>
            <person name="Young A.G."/>
            <person name="Aizawa S."/>
            <person name="Alam M."/>
        </authorList>
    </citation>
    <scope>NUCLEOTIDE SEQUENCE [LARGE SCALE GENOMIC DNA]</scope>
    <source>
        <strain evidence="1 2">Lewin</strain>
    </source>
</reference>
<dbReference type="EMBL" id="CP002831">
    <property type="protein sequence ID" value="AFC26789.1"/>
    <property type="molecule type" value="Genomic_DNA"/>
</dbReference>
<dbReference type="KEGG" id="sgn:SGRA_4074"/>
<dbReference type="Proteomes" id="UP000007519">
    <property type="component" value="Chromosome"/>
</dbReference>
<evidence type="ECO:0000313" key="1">
    <source>
        <dbReference type="EMBL" id="AFC26789.1"/>
    </source>
</evidence>
<sequence length="68" mass="8019">MNKGYFFFGCLILFCLPHKFHRNPRAKALGYRKNCHPLIRGDFSLRLWLGGCCFSWSEPFPFYSKQGL</sequence>
<dbReference type="AlphaFoldDB" id="H6L7B7"/>
<gene>
    <name evidence="1" type="ordered locus">SGRA_4074</name>
</gene>
<name>H6L7B7_SAPGL</name>
<evidence type="ECO:0000313" key="2">
    <source>
        <dbReference type="Proteomes" id="UP000007519"/>
    </source>
</evidence>
<organism evidence="1 2">
    <name type="scientific">Saprospira grandis (strain Lewin)</name>
    <dbReference type="NCBI Taxonomy" id="984262"/>
    <lineage>
        <taxon>Bacteria</taxon>
        <taxon>Pseudomonadati</taxon>
        <taxon>Bacteroidota</taxon>
        <taxon>Saprospiria</taxon>
        <taxon>Saprospirales</taxon>
        <taxon>Saprospiraceae</taxon>
        <taxon>Saprospira</taxon>
    </lineage>
</organism>
<proteinExistence type="predicted"/>
<dbReference type="HOGENOM" id="CLU_2791580_0_0_10"/>
<protein>
    <submittedName>
        <fullName evidence="1">Uncharacterized protein</fullName>
    </submittedName>
</protein>
<keyword evidence="2" id="KW-1185">Reference proteome</keyword>
<accession>H6L7B7</accession>